<dbReference type="EMBL" id="JARPUR010000005">
    <property type="protein sequence ID" value="KAK4875533.1"/>
    <property type="molecule type" value="Genomic_DNA"/>
</dbReference>
<sequence>MSEEEVDDLTPEQLELATIILEKEHECNLTLNVSSELQEDLETGERETSELPDNLLKDLEKIHSINGVSSGGLHLKDYSAKKETRRYVTVSVGDKISIIRKSSLCWLLDQGKNRSVPI</sequence>
<evidence type="ECO:0000313" key="1">
    <source>
        <dbReference type="EMBL" id="KAK4875533.1"/>
    </source>
</evidence>
<reference evidence="2" key="1">
    <citation type="submission" date="2023-01" db="EMBL/GenBank/DDBJ databases">
        <title>Key to firefly adult light organ development and bioluminescence: homeobox transcription factors regulate luciferase expression and transportation to peroxisome.</title>
        <authorList>
            <person name="Fu X."/>
        </authorList>
    </citation>
    <scope>NUCLEOTIDE SEQUENCE [LARGE SCALE GENOMIC DNA]</scope>
</reference>
<comment type="caution">
    <text evidence="1">The sequence shown here is derived from an EMBL/GenBank/DDBJ whole genome shotgun (WGS) entry which is preliminary data.</text>
</comment>
<organism evidence="1 2">
    <name type="scientific">Aquatica leii</name>
    <dbReference type="NCBI Taxonomy" id="1421715"/>
    <lineage>
        <taxon>Eukaryota</taxon>
        <taxon>Metazoa</taxon>
        <taxon>Ecdysozoa</taxon>
        <taxon>Arthropoda</taxon>
        <taxon>Hexapoda</taxon>
        <taxon>Insecta</taxon>
        <taxon>Pterygota</taxon>
        <taxon>Neoptera</taxon>
        <taxon>Endopterygota</taxon>
        <taxon>Coleoptera</taxon>
        <taxon>Polyphaga</taxon>
        <taxon>Elateriformia</taxon>
        <taxon>Elateroidea</taxon>
        <taxon>Lampyridae</taxon>
        <taxon>Luciolinae</taxon>
        <taxon>Aquatica</taxon>
    </lineage>
</organism>
<gene>
    <name evidence="1" type="ORF">RN001_011955</name>
</gene>
<name>A0AAN7SM90_9COLE</name>
<evidence type="ECO:0000313" key="2">
    <source>
        <dbReference type="Proteomes" id="UP001353858"/>
    </source>
</evidence>
<proteinExistence type="predicted"/>
<protein>
    <submittedName>
        <fullName evidence="1">Uncharacterized protein</fullName>
    </submittedName>
</protein>
<accession>A0AAN7SM90</accession>
<keyword evidence="2" id="KW-1185">Reference proteome</keyword>
<dbReference type="AlphaFoldDB" id="A0AAN7SM90"/>
<dbReference type="Proteomes" id="UP001353858">
    <property type="component" value="Unassembled WGS sequence"/>
</dbReference>